<proteinExistence type="inferred from homology"/>
<comment type="catalytic activity">
    <reaction evidence="4">
        <text>alpha-D-glucose 6-phosphate = beta-D-fructose 6-phosphate</text>
        <dbReference type="Rhea" id="RHEA:11816"/>
        <dbReference type="ChEBI" id="CHEBI:57634"/>
        <dbReference type="ChEBI" id="CHEBI:58225"/>
        <dbReference type="EC" id="5.3.1.9"/>
    </reaction>
</comment>
<protein>
    <recommendedName>
        <fullName evidence="4">Glucose-6-phosphate isomerase</fullName>
        <ecNumber evidence="4">5.3.1.9</ecNumber>
    </recommendedName>
</protein>
<dbReference type="GO" id="GO:0051156">
    <property type="term" value="P:glucose 6-phosphate metabolic process"/>
    <property type="evidence" value="ECO:0007669"/>
    <property type="project" value="TreeGrafter"/>
</dbReference>
<sequence>MIASEAQHPSQKLNSTRTLLPPALDEAVARELARWRTEGRMARLWARDAGLWTGSDEGRWLGWLDIPGRMQQNLSSLAGFRTDAQRYAHVLLLGMGGSSLGPEVLARTFGTQPGWPEFHVADTTDPTQVRAIQASLDLSQTLVILSSKSGSTLEPNALKAHFHKALVDLLGAEEAARRLVAITDPGSSLQRLAETENFQRLFLGDPEIGGRYSVLSPFGLVPAAAMGLDLGRLVGAAEAMAAACKPEVPAGENPGLLLGAVLATGLAQGRDKLTIYSGPGLDAFGGWAEQLLAESTGKIGRGIVPIDAKQVSEPSVYGADRLFVHLTLAGRPDPRAAAIQALADAGHPVVHIEVVDTYGVAQEFFRWEIATAVVGAAMGIHPFDQPDVESAKIAARKLTDAYEQEGSLPAETPFLEDEGIKLFADEANAAALKATARSATLVDTLKAHLGRTGTGDYVALLAFLPMNAATEEILEELRLAIRDATHAAVCLGFGPRFLHSTGQVYKGGANNGVFVQITCDEAEELPVPGKRYGFGIVKAAQARGDFAVLAERGRRALRVHLGPDPVAGLERLASAIGRALA</sequence>
<dbReference type="RefSeq" id="WP_189042001.1">
    <property type="nucleotide sequence ID" value="NZ_BMJQ01000001.1"/>
</dbReference>
<comment type="caution">
    <text evidence="5">The sequence shown here is derived from an EMBL/GenBank/DDBJ whole genome shotgun (WGS) entry which is preliminary data.</text>
</comment>
<dbReference type="EC" id="5.3.1.9" evidence="4"/>
<dbReference type="GO" id="GO:0006094">
    <property type="term" value="P:gluconeogenesis"/>
    <property type="evidence" value="ECO:0007669"/>
    <property type="project" value="UniProtKB-KW"/>
</dbReference>
<dbReference type="PANTHER" id="PTHR11469:SF1">
    <property type="entry name" value="GLUCOSE-6-PHOSPHATE ISOMERASE"/>
    <property type="match status" value="1"/>
</dbReference>
<keyword evidence="3 4" id="KW-0413">Isomerase</keyword>
<dbReference type="GO" id="GO:0048029">
    <property type="term" value="F:monosaccharide binding"/>
    <property type="evidence" value="ECO:0007669"/>
    <property type="project" value="TreeGrafter"/>
</dbReference>
<evidence type="ECO:0000256" key="1">
    <source>
        <dbReference type="ARBA" id="ARBA00022432"/>
    </source>
</evidence>
<dbReference type="PROSITE" id="PS51463">
    <property type="entry name" value="P_GLUCOSE_ISOMERASE_3"/>
    <property type="match status" value="1"/>
</dbReference>
<dbReference type="PRINTS" id="PR00662">
    <property type="entry name" value="G6PISOMERASE"/>
</dbReference>
<evidence type="ECO:0000256" key="3">
    <source>
        <dbReference type="ARBA" id="ARBA00023235"/>
    </source>
</evidence>
<dbReference type="InterPro" id="IPR046348">
    <property type="entry name" value="SIS_dom_sf"/>
</dbReference>
<dbReference type="InterPro" id="IPR001672">
    <property type="entry name" value="G6P_Isomerase"/>
</dbReference>
<evidence type="ECO:0000313" key="6">
    <source>
        <dbReference type="Proteomes" id="UP000646365"/>
    </source>
</evidence>
<keyword evidence="2 4" id="KW-0324">Glycolysis</keyword>
<dbReference type="SUPFAM" id="SSF53697">
    <property type="entry name" value="SIS domain"/>
    <property type="match status" value="1"/>
</dbReference>
<dbReference type="GO" id="GO:0006096">
    <property type="term" value="P:glycolytic process"/>
    <property type="evidence" value="ECO:0007669"/>
    <property type="project" value="UniProtKB-UniPathway"/>
</dbReference>
<dbReference type="AlphaFoldDB" id="A0A8J2YQS6"/>
<accession>A0A8J2YQS6</accession>
<reference evidence="5" key="1">
    <citation type="journal article" date="2014" name="Int. J. Syst. Evol. Microbiol.">
        <title>Complete genome sequence of Corynebacterium casei LMG S-19264T (=DSM 44701T), isolated from a smear-ripened cheese.</title>
        <authorList>
            <consortium name="US DOE Joint Genome Institute (JGI-PGF)"/>
            <person name="Walter F."/>
            <person name="Albersmeier A."/>
            <person name="Kalinowski J."/>
            <person name="Ruckert C."/>
        </authorList>
    </citation>
    <scope>NUCLEOTIDE SEQUENCE</scope>
    <source>
        <strain evidence="5">CGMCC 1.15725</strain>
    </source>
</reference>
<dbReference type="NCBIfam" id="NF007080">
    <property type="entry name" value="PRK09533.1"/>
    <property type="match status" value="1"/>
</dbReference>
<gene>
    <name evidence="5" type="ORF">GCM10011611_04570</name>
</gene>
<evidence type="ECO:0000313" key="5">
    <source>
        <dbReference type="EMBL" id="GGF02197.1"/>
    </source>
</evidence>
<comment type="pathway">
    <text evidence="4">Carbohydrate degradation; glycolysis; D-glyceraldehyde 3-phosphate and glycerone phosphate from D-glucose: step 2/4.</text>
</comment>
<reference evidence="5" key="2">
    <citation type="submission" date="2020-09" db="EMBL/GenBank/DDBJ databases">
        <authorList>
            <person name="Sun Q."/>
            <person name="Zhou Y."/>
        </authorList>
    </citation>
    <scope>NUCLEOTIDE SEQUENCE</scope>
    <source>
        <strain evidence="5">CGMCC 1.15725</strain>
    </source>
</reference>
<keyword evidence="6" id="KW-1185">Reference proteome</keyword>
<keyword evidence="1 4" id="KW-0312">Gluconeogenesis</keyword>
<dbReference type="EMBL" id="BMJQ01000001">
    <property type="protein sequence ID" value="GGF02197.1"/>
    <property type="molecule type" value="Genomic_DNA"/>
</dbReference>
<dbReference type="Pfam" id="PF00342">
    <property type="entry name" value="PGI"/>
    <property type="match status" value="1"/>
</dbReference>
<dbReference type="PANTHER" id="PTHR11469">
    <property type="entry name" value="GLUCOSE-6-PHOSPHATE ISOMERASE"/>
    <property type="match status" value="1"/>
</dbReference>
<dbReference type="GO" id="GO:0004347">
    <property type="term" value="F:glucose-6-phosphate isomerase activity"/>
    <property type="evidence" value="ECO:0007669"/>
    <property type="project" value="UniProtKB-EC"/>
</dbReference>
<dbReference type="Proteomes" id="UP000646365">
    <property type="component" value="Unassembled WGS sequence"/>
</dbReference>
<organism evidence="5 6">
    <name type="scientific">Aliidongia dinghuensis</name>
    <dbReference type="NCBI Taxonomy" id="1867774"/>
    <lineage>
        <taxon>Bacteria</taxon>
        <taxon>Pseudomonadati</taxon>
        <taxon>Pseudomonadota</taxon>
        <taxon>Alphaproteobacteria</taxon>
        <taxon>Rhodospirillales</taxon>
        <taxon>Dongiaceae</taxon>
        <taxon>Aliidongia</taxon>
    </lineage>
</organism>
<name>A0A8J2YQS6_9PROT</name>
<evidence type="ECO:0000256" key="2">
    <source>
        <dbReference type="ARBA" id="ARBA00023152"/>
    </source>
</evidence>
<dbReference type="GO" id="GO:0005829">
    <property type="term" value="C:cytosol"/>
    <property type="evidence" value="ECO:0007669"/>
    <property type="project" value="TreeGrafter"/>
</dbReference>
<dbReference type="Gene3D" id="3.40.50.10490">
    <property type="entry name" value="Glucose-6-phosphate isomerase like protein, domain 1"/>
    <property type="match status" value="3"/>
</dbReference>
<comment type="similarity">
    <text evidence="4">Belongs to the GPI family.</text>
</comment>
<dbReference type="GO" id="GO:0097367">
    <property type="term" value="F:carbohydrate derivative binding"/>
    <property type="evidence" value="ECO:0007669"/>
    <property type="project" value="InterPro"/>
</dbReference>
<evidence type="ECO:0000256" key="4">
    <source>
        <dbReference type="RuleBase" id="RU000612"/>
    </source>
</evidence>
<dbReference type="UniPathway" id="UPA00109">
    <property type="reaction ID" value="UER00181"/>
</dbReference>